<dbReference type="NCBIfam" id="TIGR00714">
    <property type="entry name" value="hscB"/>
    <property type="match status" value="1"/>
</dbReference>
<accession>A0A9P7N2X1</accession>
<dbReference type="GO" id="GO:0001671">
    <property type="term" value="F:ATPase activator activity"/>
    <property type="evidence" value="ECO:0007669"/>
    <property type="project" value="InterPro"/>
</dbReference>
<dbReference type="PANTHER" id="PTHR14021">
    <property type="entry name" value="IRON-SULFUR CLUSTER CO-CHAPERONE PROTEIN HSCB"/>
    <property type="match status" value="1"/>
</dbReference>
<feature type="region of interest" description="Disordered" evidence="3">
    <location>
        <begin position="110"/>
        <end position="129"/>
    </location>
</feature>
<evidence type="ECO:0000313" key="6">
    <source>
        <dbReference type="Proteomes" id="UP000748025"/>
    </source>
</evidence>
<dbReference type="GO" id="GO:0051087">
    <property type="term" value="F:protein-folding chaperone binding"/>
    <property type="evidence" value="ECO:0007669"/>
    <property type="project" value="InterPro"/>
</dbReference>
<feature type="compositionally biased region" description="Low complexity" evidence="3">
    <location>
        <begin position="117"/>
        <end position="129"/>
    </location>
</feature>
<dbReference type="Proteomes" id="UP000748025">
    <property type="component" value="Unassembled WGS sequence"/>
</dbReference>
<dbReference type="AlphaFoldDB" id="A0A9P7N2X1"/>
<protein>
    <recommendedName>
        <fullName evidence="4">Co-chaperone HscB C-terminal oligomerisation domain-containing protein</fullName>
    </recommendedName>
</protein>
<gene>
    <name evidence="5" type="ORF">E4U43_004785</name>
</gene>
<dbReference type="SUPFAM" id="SSF46565">
    <property type="entry name" value="Chaperone J-domain"/>
    <property type="match status" value="1"/>
</dbReference>
<dbReference type="OrthoDB" id="448954at2759"/>
<comment type="similarity">
    <text evidence="1">Belongs to the HscB family.</text>
</comment>
<dbReference type="GO" id="GO:0005739">
    <property type="term" value="C:mitochondrion"/>
    <property type="evidence" value="ECO:0007669"/>
    <property type="project" value="TreeGrafter"/>
</dbReference>
<evidence type="ECO:0000256" key="3">
    <source>
        <dbReference type="SAM" id="MobiDB-lite"/>
    </source>
</evidence>
<evidence type="ECO:0000313" key="5">
    <source>
        <dbReference type="EMBL" id="KAG5988330.1"/>
    </source>
</evidence>
<dbReference type="InterPro" id="IPR036386">
    <property type="entry name" value="HscB_C_sf"/>
</dbReference>
<dbReference type="EMBL" id="SRPW01003107">
    <property type="protein sequence ID" value="KAG5988330.1"/>
    <property type="molecule type" value="Genomic_DNA"/>
</dbReference>
<feature type="domain" description="Co-chaperone HscB C-terminal oligomerisation" evidence="4">
    <location>
        <begin position="174"/>
        <end position="242"/>
    </location>
</feature>
<reference evidence="5" key="1">
    <citation type="journal article" date="2020" name="bioRxiv">
        <title>Whole genome comparisons of ergot fungi reveals the divergence and evolution of species within the genus Claviceps are the result of varying mechanisms driving genome evolution and host range expansion.</title>
        <authorList>
            <person name="Wyka S.A."/>
            <person name="Mondo S.J."/>
            <person name="Liu M."/>
            <person name="Dettman J."/>
            <person name="Nalam V."/>
            <person name="Broders K.D."/>
        </authorList>
    </citation>
    <scope>NUCLEOTIDE SEQUENCE</scope>
    <source>
        <strain evidence="5">CCC 602</strain>
    </source>
</reference>
<name>A0A9P7N2X1_9HYPO</name>
<proteinExistence type="inferred from homology"/>
<evidence type="ECO:0000256" key="1">
    <source>
        <dbReference type="ARBA" id="ARBA00010476"/>
    </source>
</evidence>
<organism evidence="5 6">
    <name type="scientific">Claviceps pusilla</name>
    <dbReference type="NCBI Taxonomy" id="123648"/>
    <lineage>
        <taxon>Eukaryota</taxon>
        <taxon>Fungi</taxon>
        <taxon>Dikarya</taxon>
        <taxon>Ascomycota</taxon>
        <taxon>Pezizomycotina</taxon>
        <taxon>Sordariomycetes</taxon>
        <taxon>Hypocreomycetidae</taxon>
        <taxon>Hypocreales</taxon>
        <taxon>Clavicipitaceae</taxon>
        <taxon>Claviceps</taxon>
    </lineage>
</organism>
<keyword evidence="2" id="KW-0143">Chaperone</keyword>
<dbReference type="InterPro" id="IPR036869">
    <property type="entry name" value="J_dom_sf"/>
</dbReference>
<dbReference type="InterPro" id="IPR004640">
    <property type="entry name" value="HscB"/>
</dbReference>
<comment type="caution">
    <text evidence="5">The sequence shown here is derived from an EMBL/GenBank/DDBJ whole genome shotgun (WGS) entry which is preliminary data.</text>
</comment>
<evidence type="ECO:0000256" key="2">
    <source>
        <dbReference type="ARBA" id="ARBA00023186"/>
    </source>
</evidence>
<evidence type="ECO:0000259" key="4">
    <source>
        <dbReference type="Pfam" id="PF07743"/>
    </source>
</evidence>
<dbReference type="GO" id="GO:0044571">
    <property type="term" value="P:[2Fe-2S] cluster assembly"/>
    <property type="evidence" value="ECO:0007669"/>
    <property type="project" value="InterPro"/>
</dbReference>
<keyword evidence="6" id="KW-1185">Reference proteome</keyword>
<sequence>MRTLCRDVATRAHQRLSSLQSAASFTITTTTTTRSPCFFSQKTQPQVPPPQIEQQRQQQQQHHHRQQQQQKHPPSYYAFFPRSLPDGAPPRGPFQIDPRALRSEFLSLQAKHHPDKQQQQSQSEQQPLSSTINQAYRTLLDPLLRAEYLLSQHGFPPTDESATLDQQDGVDEARLLALVMDAHEQVEEARSADDLHALQAENEARIAESERILGRAFAEGDWAGARREAVRLKYWGRIRGAVRDWEGGE</sequence>
<dbReference type="SUPFAM" id="SSF47144">
    <property type="entry name" value="HSC20 (HSCB), C-terminal oligomerisation domain"/>
    <property type="match status" value="1"/>
</dbReference>
<dbReference type="InterPro" id="IPR009073">
    <property type="entry name" value="HscB_oligo_C"/>
</dbReference>
<feature type="region of interest" description="Disordered" evidence="3">
    <location>
        <begin position="36"/>
        <end position="96"/>
    </location>
</feature>
<dbReference type="GO" id="GO:0051259">
    <property type="term" value="P:protein complex oligomerization"/>
    <property type="evidence" value="ECO:0007669"/>
    <property type="project" value="InterPro"/>
</dbReference>
<dbReference type="PANTHER" id="PTHR14021:SF15">
    <property type="entry name" value="IRON-SULFUR CLUSTER CO-CHAPERONE PROTEIN HSCB"/>
    <property type="match status" value="1"/>
</dbReference>
<dbReference type="Gene3D" id="1.20.1280.20">
    <property type="entry name" value="HscB, C-terminal domain"/>
    <property type="match status" value="1"/>
</dbReference>
<dbReference type="Pfam" id="PF07743">
    <property type="entry name" value="HSCB_C"/>
    <property type="match status" value="1"/>
</dbReference>
<dbReference type="Gene3D" id="1.10.287.110">
    <property type="entry name" value="DnaJ domain"/>
    <property type="match status" value="1"/>
</dbReference>